<dbReference type="SUPFAM" id="SSF161093">
    <property type="entry name" value="MgtE membrane domain-like"/>
    <property type="match status" value="1"/>
</dbReference>
<keyword evidence="5" id="KW-0460">Magnesium</keyword>
<dbReference type="EMBL" id="FTPD01000011">
    <property type="protein sequence ID" value="SIT54940.1"/>
    <property type="molecule type" value="Genomic_DNA"/>
</dbReference>
<keyword evidence="4 9" id="KW-0812">Transmembrane</keyword>
<feature type="domain" description="CBS" evidence="10">
    <location>
        <begin position="79"/>
        <end position="140"/>
    </location>
</feature>
<keyword evidence="3" id="KW-0813">Transport</keyword>
<proteinExistence type="inferred from homology"/>
<evidence type="ECO:0000256" key="2">
    <source>
        <dbReference type="ARBA" id="ARBA00009749"/>
    </source>
</evidence>
<dbReference type="GO" id="GO:0008324">
    <property type="term" value="F:monoatomic cation transmembrane transporter activity"/>
    <property type="evidence" value="ECO:0007669"/>
    <property type="project" value="InterPro"/>
</dbReference>
<evidence type="ECO:0000256" key="1">
    <source>
        <dbReference type="ARBA" id="ARBA00004141"/>
    </source>
</evidence>
<dbReference type="PANTHER" id="PTHR41394:SF5">
    <property type="entry name" value="SLC41A_MGTE INTEGRAL MEMBRANE DOMAIN-CONTAINING PROTEIN"/>
    <property type="match status" value="1"/>
</dbReference>
<comment type="similarity">
    <text evidence="2">Belongs to the SLC41A transporter family.</text>
</comment>
<evidence type="ECO:0000256" key="5">
    <source>
        <dbReference type="ARBA" id="ARBA00022842"/>
    </source>
</evidence>
<feature type="transmembrane region" description="Helical" evidence="9">
    <location>
        <begin position="332"/>
        <end position="359"/>
    </location>
</feature>
<evidence type="ECO:0000256" key="8">
    <source>
        <dbReference type="PROSITE-ProRule" id="PRU00703"/>
    </source>
</evidence>
<dbReference type="InterPro" id="IPR000644">
    <property type="entry name" value="CBS_dom"/>
</dbReference>
<dbReference type="STRING" id="1631249.BQ8794_190074"/>
<evidence type="ECO:0000256" key="6">
    <source>
        <dbReference type="ARBA" id="ARBA00022989"/>
    </source>
</evidence>
<dbReference type="InterPro" id="IPR046342">
    <property type="entry name" value="CBS_dom_sf"/>
</dbReference>
<reference evidence="12" key="1">
    <citation type="submission" date="2017-01" db="EMBL/GenBank/DDBJ databases">
        <authorList>
            <person name="Brunel B."/>
        </authorList>
    </citation>
    <scope>NUCLEOTIDE SEQUENCE [LARGE SCALE GENOMIC DNA]</scope>
</reference>
<organism evidence="11 12">
    <name type="scientific">Mesorhizobium prunaredense</name>
    <dbReference type="NCBI Taxonomy" id="1631249"/>
    <lineage>
        <taxon>Bacteria</taxon>
        <taxon>Pseudomonadati</taxon>
        <taxon>Pseudomonadota</taxon>
        <taxon>Alphaproteobacteria</taxon>
        <taxon>Hyphomicrobiales</taxon>
        <taxon>Phyllobacteriaceae</taxon>
        <taxon>Mesorhizobium</taxon>
    </lineage>
</organism>
<dbReference type="GO" id="GO:0016020">
    <property type="term" value="C:membrane"/>
    <property type="evidence" value="ECO:0007669"/>
    <property type="project" value="UniProtKB-SubCell"/>
</dbReference>
<feature type="transmembrane region" description="Helical" evidence="9">
    <location>
        <begin position="226"/>
        <end position="245"/>
    </location>
</feature>
<dbReference type="SUPFAM" id="SSF54631">
    <property type="entry name" value="CBS-domain pair"/>
    <property type="match status" value="1"/>
</dbReference>
<evidence type="ECO:0000313" key="11">
    <source>
        <dbReference type="EMBL" id="SIT54940.1"/>
    </source>
</evidence>
<evidence type="ECO:0000259" key="10">
    <source>
        <dbReference type="PROSITE" id="PS51371"/>
    </source>
</evidence>
<dbReference type="Proteomes" id="UP000188388">
    <property type="component" value="Unassembled WGS sequence"/>
</dbReference>
<keyword evidence="6 9" id="KW-1133">Transmembrane helix</keyword>
<keyword evidence="7 9" id="KW-0472">Membrane</keyword>
<dbReference type="Pfam" id="PF01769">
    <property type="entry name" value="MgtE"/>
    <property type="match status" value="1"/>
</dbReference>
<keyword evidence="12" id="KW-1185">Reference proteome</keyword>
<comment type="subcellular location">
    <subcellularLocation>
        <location evidence="1">Membrane</location>
        <topology evidence="1">Multi-pass membrane protein</topology>
    </subcellularLocation>
</comment>
<keyword evidence="8" id="KW-0129">CBS domain</keyword>
<dbReference type="RefSeq" id="WP_077376627.1">
    <property type="nucleotide sequence ID" value="NZ_FTPD01000011.1"/>
</dbReference>
<dbReference type="Gene3D" id="3.10.580.10">
    <property type="entry name" value="CBS-domain"/>
    <property type="match status" value="1"/>
</dbReference>
<dbReference type="PROSITE" id="PS51371">
    <property type="entry name" value="CBS"/>
    <property type="match status" value="1"/>
</dbReference>
<name>A0A1R3V542_9HYPH</name>
<feature type="transmembrane region" description="Helical" evidence="9">
    <location>
        <begin position="298"/>
        <end position="320"/>
    </location>
</feature>
<dbReference type="Gene3D" id="1.10.357.20">
    <property type="entry name" value="SLC41 divalent cation transporters, integral membrane domain"/>
    <property type="match status" value="1"/>
</dbReference>
<feature type="transmembrane region" description="Helical" evidence="9">
    <location>
        <begin position="371"/>
        <end position="394"/>
    </location>
</feature>
<dbReference type="AlphaFoldDB" id="A0A1R3V542"/>
<sequence>MRQENDVEKSVRTLRARAPDDAAELLARESPEFIRDVLKLLPDTHARKVAEHLPPDMRPIKPHSDGKDIMVPGSVVELMDPIPASVPVGTTVAAAVEAVRRAQVPTELTYLYISDEGDKLVGLVVLRDLMLSEPAATVDQIMLPKPFALHVDMPLGEACKAAVRRHYPVYPVVDVENRLLGQVRGWRLFEQQIIEISAQPGQMVGVQKEERSFTPLFSAFLKRHPWLQLNLLTAFMAAFVVSSFTGTIEKIVALAAFLPVLAGQSGNTGCQALAMTLRGLALGDVDKRPKLHLILREGVLGIANGVLVGLVAAAAMWFYASRQPESASQAPTLALVILLAMSGSCLMSGISGVLIPLGLRRVGADPAVASAIFLTTVTDIVGMGLMLGLATMLVP</sequence>
<dbReference type="InterPro" id="IPR036739">
    <property type="entry name" value="SLC41_membr_dom_sf"/>
</dbReference>
<evidence type="ECO:0000256" key="4">
    <source>
        <dbReference type="ARBA" id="ARBA00022692"/>
    </source>
</evidence>
<dbReference type="Pfam" id="PF00571">
    <property type="entry name" value="CBS"/>
    <property type="match status" value="2"/>
</dbReference>
<accession>A0A1R3V542</accession>
<dbReference type="InterPro" id="IPR006667">
    <property type="entry name" value="SLC41_membr_dom"/>
</dbReference>
<dbReference type="PANTHER" id="PTHR41394">
    <property type="entry name" value="MAGNESIUM TRANSPORTER MGTE"/>
    <property type="match status" value="1"/>
</dbReference>
<protein>
    <submittedName>
        <fullName evidence="11">Magnesium transporter</fullName>
    </submittedName>
</protein>
<evidence type="ECO:0000256" key="7">
    <source>
        <dbReference type="ARBA" id="ARBA00023136"/>
    </source>
</evidence>
<gene>
    <name evidence="11" type="ORF">BQ8794_190074</name>
</gene>
<evidence type="ECO:0000313" key="12">
    <source>
        <dbReference type="Proteomes" id="UP000188388"/>
    </source>
</evidence>
<evidence type="ECO:0000256" key="9">
    <source>
        <dbReference type="SAM" id="Phobius"/>
    </source>
</evidence>
<evidence type="ECO:0000256" key="3">
    <source>
        <dbReference type="ARBA" id="ARBA00022448"/>
    </source>
</evidence>